<sequence>MDHEAVVESALKAAEISYERPQPGAFLVRLPGQHKLATMTWLTISDQALHVEAFFCRRPDENHLEFYRWLLTKNGSMYGVHFALDQIGDVHLVGRVPLDAVSDQEIDRLLGCVLTYADEWFDRALELGFASSIRREWDWRVRRGESLANLRAFEGIVERGRRQDGPGPAGESRPPETGGSRPQEAGEGRPPEAGEGR</sequence>
<organism evidence="2 3">
    <name type="scientific">Sphaerisporangium dianthi</name>
    <dbReference type="NCBI Taxonomy" id="1436120"/>
    <lineage>
        <taxon>Bacteria</taxon>
        <taxon>Bacillati</taxon>
        <taxon>Actinomycetota</taxon>
        <taxon>Actinomycetes</taxon>
        <taxon>Streptosporangiales</taxon>
        <taxon>Streptosporangiaceae</taxon>
        <taxon>Sphaerisporangium</taxon>
    </lineage>
</organism>
<dbReference type="Pfam" id="PF10722">
    <property type="entry name" value="YbjN"/>
    <property type="match status" value="1"/>
</dbReference>
<reference evidence="3" key="1">
    <citation type="journal article" date="2019" name="Int. J. Syst. Evol. Microbiol.">
        <title>The Global Catalogue of Microorganisms (GCM) 10K type strain sequencing project: providing services to taxonomists for standard genome sequencing and annotation.</title>
        <authorList>
            <consortium name="The Broad Institute Genomics Platform"/>
            <consortium name="The Broad Institute Genome Sequencing Center for Infectious Disease"/>
            <person name="Wu L."/>
            <person name="Ma J."/>
        </authorList>
    </citation>
    <scope>NUCLEOTIDE SEQUENCE [LARGE SCALE GENOMIC DNA]</scope>
    <source>
        <strain evidence="3">CGMCC 4.7132</strain>
    </source>
</reference>
<evidence type="ECO:0000313" key="3">
    <source>
        <dbReference type="Proteomes" id="UP001596004"/>
    </source>
</evidence>
<dbReference type="EMBL" id="JBHSFP010000002">
    <property type="protein sequence ID" value="MFC4530243.1"/>
    <property type="molecule type" value="Genomic_DNA"/>
</dbReference>
<dbReference type="SUPFAM" id="SSF69635">
    <property type="entry name" value="Type III secretory system chaperone-like"/>
    <property type="match status" value="1"/>
</dbReference>
<proteinExistence type="predicted"/>
<accession>A0ABV9CBZ1</accession>
<gene>
    <name evidence="2" type="ORF">ACFO60_05675</name>
</gene>
<dbReference type="InterPro" id="IPR019660">
    <property type="entry name" value="Put_sensory_transdc_reg_YbjN"/>
</dbReference>
<evidence type="ECO:0000256" key="1">
    <source>
        <dbReference type="SAM" id="MobiDB-lite"/>
    </source>
</evidence>
<comment type="caution">
    <text evidence="2">The sequence shown here is derived from an EMBL/GenBank/DDBJ whole genome shotgun (WGS) entry which is preliminary data.</text>
</comment>
<protein>
    <submittedName>
        <fullName evidence="2">YbjN domain-containing protein</fullName>
    </submittedName>
</protein>
<dbReference type="RefSeq" id="WP_380837838.1">
    <property type="nucleotide sequence ID" value="NZ_JBHSFP010000002.1"/>
</dbReference>
<dbReference type="Gene3D" id="3.30.1460.10">
    <property type="match status" value="1"/>
</dbReference>
<feature type="compositionally biased region" description="Basic and acidic residues" evidence="1">
    <location>
        <begin position="184"/>
        <end position="197"/>
    </location>
</feature>
<name>A0ABV9CBZ1_9ACTN</name>
<keyword evidence="3" id="KW-1185">Reference proteome</keyword>
<dbReference type="Proteomes" id="UP001596004">
    <property type="component" value="Unassembled WGS sequence"/>
</dbReference>
<evidence type="ECO:0000313" key="2">
    <source>
        <dbReference type="EMBL" id="MFC4530243.1"/>
    </source>
</evidence>
<feature type="region of interest" description="Disordered" evidence="1">
    <location>
        <begin position="158"/>
        <end position="197"/>
    </location>
</feature>